<evidence type="ECO:0000313" key="19">
    <source>
        <dbReference type="Proteomes" id="UP001246372"/>
    </source>
</evidence>
<feature type="modified residue" description="4-aspartylphosphate" evidence="13">
    <location>
        <position position="503"/>
    </location>
</feature>
<evidence type="ECO:0000256" key="5">
    <source>
        <dbReference type="ARBA" id="ARBA00022553"/>
    </source>
</evidence>
<dbReference type="Proteomes" id="UP001246372">
    <property type="component" value="Unassembled WGS sequence"/>
</dbReference>
<dbReference type="SMART" id="SM00387">
    <property type="entry name" value="HATPase_c"/>
    <property type="match status" value="1"/>
</dbReference>
<dbReference type="InterPro" id="IPR036641">
    <property type="entry name" value="HPT_dom_sf"/>
</dbReference>
<keyword evidence="19" id="KW-1185">Reference proteome</keyword>
<dbReference type="Pfam" id="PF02518">
    <property type="entry name" value="HATPase_c"/>
    <property type="match status" value="1"/>
</dbReference>
<evidence type="ECO:0000256" key="9">
    <source>
        <dbReference type="ARBA" id="ARBA00022989"/>
    </source>
</evidence>
<dbReference type="Pfam" id="PF00512">
    <property type="entry name" value="HisKA"/>
    <property type="match status" value="1"/>
</dbReference>
<dbReference type="SUPFAM" id="SSF55874">
    <property type="entry name" value="ATPase domain of HSP90 chaperone/DNA topoisomerase II/histidine kinase"/>
    <property type="match status" value="1"/>
</dbReference>
<name>A0ABU3PDW2_9BURK</name>
<gene>
    <name evidence="18" type="ORF">RQP53_16075</name>
</gene>
<keyword evidence="5 13" id="KW-0597">Phosphoprotein</keyword>
<dbReference type="InterPro" id="IPR004358">
    <property type="entry name" value="Sig_transdc_His_kin-like_C"/>
</dbReference>
<dbReference type="PANTHER" id="PTHR45339">
    <property type="entry name" value="HYBRID SIGNAL TRANSDUCTION HISTIDINE KINASE J"/>
    <property type="match status" value="1"/>
</dbReference>
<feature type="domain" description="Histidine kinase" evidence="15">
    <location>
        <begin position="207"/>
        <end position="431"/>
    </location>
</feature>
<dbReference type="Pfam" id="PF01627">
    <property type="entry name" value="Hpt"/>
    <property type="match status" value="1"/>
</dbReference>
<keyword evidence="10" id="KW-0902">Two-component regulatory system</keyword>
<proteinExistence type="predicted"/>
<keyword evidence="9" id="KW-1133">Transmembrane helix</keyword>
<dbReference type="CDD" id="cd16922">
    <property type="entry name" value="HATPase_EvgS-ArcB-TorS-like"/>
    <property type="match status" value="1"/>
</dbReference>
<evidence type="ECO:0000256" key="11">
    <source>
        <dbReference type="ARBA" id="ARBA00023136"/>
    </source>
</evidence>
<dbReference type="InterPro" id="IPR036097">
    <property type="entry name" value="HisK_dim/P_sf"/>
</dbReference>
<keyword evidence="6" id="KW-0812">Transmembrane</keyword>
<evidence type="ECO:0000256" key="13">
    <source>
        <dbReference type="PROSITE-ProRule" id="PRU00169"/>
    </source>
</evidence>
<dbReference type="InterPro" id="IPR011006">
    <property type="entry name" value="CheY-like_superfamily"/>
</dbReference>
<evidence type="ECO:0000259" key="16">
    <source>
        <dbReference type="PROSITE" id="PS50110"/>
    </source>
</evidence>
<evidence type="ECO:0000256" key="10">
    <source>
        <dbReference type="ARBA" id="ARBA00023012"/>
    </source>
</evidence>
<feature type="domain" description="Response regulatory" evidence="16">
    <location>
        <begin position="451"/>
        <end position="570"/>
    </location>
</feature>
<keyword evidence="7" id="KW-0547">Nucleotide-binding</keyword>
<comment type="subcellular location">
    <subcellularLocation>
        <location evidence="2">Cell membrane</location>
        <topology evidence="2">Multi-pass membrane protein</topology>
    </subcellularLocation>
</comment>
<keyword evidence="11" id="KW-0472">Membrane</keyword>
<evidence type="ECO:0000256" key="3">
    <source>
        <dbReference type="ARBA" id="ARBA00012438"/>
    </source>
</evidence>
<comment type="caution">
    <text evidence="18">The sequence shown here is derived from an EMBL/GenBank/DDBJ whole genome shotgun (WGS) entry which is preliminary data.</text>
</comment>
<evidence type="ECO:0000256" key="1">
    <source>
        <dbReference type="ARBA" id="ARBA00000085"/>
    </source>
</evidence>
<feature type="modified residue" description="4-aspartylphosphate" evidence="13">
    <location>
        <position position="76"/>
    </location>
</feature>
<evidence type="ECO:0000259" key="15">
    <source>
        <dbReference type="PROSITE" id="PS50109"/>
    </source>
</evidence>
<dbReference type="EC" id="2.7.13.3" evidence="3"/>
<dbReference type="SUPFAM" id="SSF47226">
    <property type="entry name" value="Histidine-containing phosphotransfer domain, HPT domain"/>
    <property type="match status" value="1"/>
</dbReference>
<evidence type="ECO:0000259" key="17">
    <source>
        <dbReference type="PROSITE" id="PS50894"/>
    </source>
</evidence>
<dbReference type="PROSITE" id="PS50110">
    <property type="entry name" value="RESPONSE_REGULATORY"/>
    <property type="match status" value="3"/>
</dbReference>
<dbReference type="InterPro" id="IPR005467">
    <property type="entry name" value="His_kinase_dom"/>
</dbReference>
<dbReference type="PROSITE" id="PS50109">
    <property type="entry name" value="HIS_KIN"/>
    <property type="match status" value="1"/>
</dbReference>
<protein>
    <recommendedName>
        <fullName evidence="3">histidine kinase</fullName>
        <ecNumber evidence="3">2.7.13.3</ecNumber>
    </recommendedName>
</protein>
<keyword evidence="14" id="KW-0175">Coiled coil</keyword>
<dbReference type="Gene3D" id="3.30.565.10">
    <property type="entry name" value="Histidine kinase-like ATPase, C-terminal domain"/>
    <property type="match status" value="1"/>
</dbReference>
<dbReference type="InterPro" id="IPR036890">
    <property type="entry name" value="HATPase_C_sf"/>
</dbReference>
<dbReference type="RefSeq" id="WP_315651677.1">
    <property type="nucleotide sequence ID" value="NZ_JAVXZY010000006.1"/>
</dbReference>
<dbReference type="PANTHER" id="PTHR45339:SF1">
    <property type="entry name" value="HYBRID SIGNAL TRANSDUCTION HISTIDINE KINASE J"/>
    <property type="match status" value="1"/>
</dbReference>
<comment type="catalytic activity">
    <reaction evidence="1">
        <text>ATP + protein L-histidine = ADP + protein N-phospho-L-histidine.</text>
        <dbReference type="EC" id="2.7.13.3"/>
    </reaction>
</comment>
<feature type="modified residue" description="4-aspartylphosphate" evidence="13">
    <location>
        <position position="649"/>
    </location>
</feature>
<evidence type="ECO:0000256" key="12">
    <source>
        <dbReference type="PROSITE-ProRule" id="PRU00110"/>
    </source>
</evidence>
<dbReference type="Gene3D" id="1.10.287.130">
    <property type="match status" value="1"/>
</dbReference>
<feature type="domain" description="Response regulatory" evidence="16">
    <location>
        <begin position="599"/>
        <end position="716"/>
    </location>
</feature>
<dbReference type="Gene3D" id="3.40.50.2300">
    <property type="match status" value="3"/>
</dbReference>
<reference evidence="18" key="1">
    <citation type="submission" date="2023-09" db="EMBL/GenBank/DDBJ databases">
        <title>Paucibacter sp. APW11 Genome sequencing and assembly.</title>
        <authorList>
            <person name="Kim I."/>
        </authorList>
    </citation>
    <scope>NUCLEOTIDE SEQUENCE</scope>
    <source>
        <strain evidence="18">APW11</strain>
    </source>
</reference>
<dbReference type="SUPFAM" id="SSF52172">
    <property type="entry name" value="CheY-like"/>
    <property type="match status" value="3"/>
</dbReference>
<evidence type="ECO:0000256" key="2">
    <source>
        <dbReference type="ARBA" id="ARBA00004651"/>
    </source>
</evidence>
<feature type="modified residue" description="Phosphohistidine" evidence="12">
    <location>
        <position position="776"/>
    </location>
</feature>
<feature type="domain" description="HPt" evidence="17">
    <location>
        <begin position="737"/>
        <end position="834"/>
    </location>
</feature>
<keyword evidence="8" id="KW-0067">ATP-binding</keyword>
<dbReference type="CDD" id="cd00156">
    <property type="entry name" value="REC"/>
    <property type="match status" value="1"/>
</dbReference>
<dbReference type="PRINTS" id="PR00344">
    <property type="entry name" value="BCTRLSENSOR"/>
</dbReference>
<dbReference type="PROSITE" id="PS50894">
    <property type="entry name" value="HPT"/>
    <property type="match status" value="1"/>
</dbReference>
<dbReference type="SMART" id="SM00448">
    <property type="entry name" value="REC"/>
    <property type="match status" value="3"/>
</dbReference>
<sequence>MDDTLIFKDAAEPEPQLPPWRILVVDDDPEVHSATRYALRRVQILGRPLALVHTESAQQTRALLETDRDFALALLDVVMESPQAGLELVCHMRQHCQMNACRIILRTGQPGYAPELEVFTRYDINDYRTKAELSHTRLITSLTAALRTHEQIMRSQAAEAEARASAAALQRLNAELEQRVAARTAELSLARDAAEAATRAKSEFLANMSHEIRTPMNAVIGMTELALRNTLLTPKQQRYLSSSKAAADALLAIINDVLDFSKIEAGRLALEATEFALEQVFERVIAVVGLRAQEKGLELLLDIADDVPPRLVGDPLRLGQVLINLCGNAVKFSAQGEIVLRVSRLAIANSDDAMTLQFSVRDSGIGMSEAQCEGLFEPFHQADSSITRQYGGTGLGLAISRQLVQLMAGRISVKSAPGEGSVFSFTALFRAATEQCASATSTALYGRRGLRVLVVDDSAASLEIFEHLLQRLGHRATLANSAATALIELQNAGGDPYELLLLDWRMPQTDGLALAQRIQALGLQPAPAMLLVTAYDADALQFGAQALRLQGCLAKPVSEQRLAEAIELALSRDTAPAPPTQGGTRDIDAGALARLRGRELLLVEDNDMNQMLATDLLQDLGGMKVTVAGNGQEALQLLRSRRVDIVLMDVQMPVMDGLQATRLLRQDDSLRELPVIAMTAQALDGDRARCAAAGMNDYVSKPFEPPQLFAVLARWLPEAPPANVLEADKALQRCQGRADLVAKFMQRFLDTRVNDAQAIATALAEGDISEASRLAHTAISTAAIIGADRLSDAARALQEAIDLQTLDQLDERLRDFEHLLATVTQALLQHLGRAAAAG</sequence>
<dbReference type="Gene3D" id="1.20.120.160">
    <property type="entry name" value="HPT domain"/>
    <property type="match status" value="1"/>
</dbReference>
<dbReference type="InterPro" id="IPR008207">
    <property type="entry name" value="Sig_transdc_His_kin_Hpt_dom"/>
</dbReference>
<feature type="domain" description="Response regulatory" evidence="16">
    <location>
        <begin position="21"/>
        <end position="145"/>
    </location>
</feature>
<dbReference type="SMART" id="SM00388">
    <property type="entry name" value="HisKA"/>
    <property type="match status" value="1"/>
</dbReference>
<dbReference type="CDD" id="cd00082">
    <property type="entry name" value="HisKA"/>
    <property type="match status" value="1"/>
</dbReference>
<dbReference type="SUPFAM" id="SSF47384">
    <property type="entry name" value="Homodimeric domain of signal transducing histidine kinase"/>
    <property type="match status" value="1"/>
</dbReference>
<dbReference type="EMBL" id="JAVXZY010000006">
    <property type="protein sequence ID" value="MDT9000795.1"/>
    <property type="molecule type" value="Genomic_DNA"/>
</dbReference>
<dbReference type="InterPro" id="IPR003594">
    <property type="entry name" value="HATPase_dom"/>
</dbReference>
<dbReference type="Pfam" id="PF00072">
    <property type="entry name" value="Response_reg"/>
    <property type="match status" value="2"/>
</dbReference>
<organism evidence="18 19">
    <name type="scientific">Roseateles aquae</name>
    <dbReference type="NCBI Taxonomy" id="3077235"/>
    <lineage>
        <taxon>Bacteria</taxon>
        <taxon>Pseudomonadati</taxon>
        <taxon>Pseudomonadota</taxon>
        <taxon>Betaproteobacteria</taxon>
        <taxon>Burkholderiales</taxon>
        <taxon>Sphaerotilaceae</taxon>
        <taxon>Roseateles</taxon>
    </lineage>
</organism>
<evidence type="ECO:0000256" key="14">
    <source>
        <dbReference type="SAM" id="Coils"/>
    </source>
</evidence>
<evidence type="ECO:0000256" key="7">
    <source>
        <dbReference type="ARBA" id="ARBA00022741"/>
    </source>
</evidence>
<dbReference type="InterPro" id="IPR003661">
    <property type="entry name" value="HisK_dim/P_dom"/>
</dbReference>
<evidence type="ECO:0000256" key="8">
    <source>
        <dbReference type="ARBA" id="ARBA00022840"/>
    </source>
</evidence>
<evidence type="ECO:0000313" key="18">
    <source>
        <dbReference type="EMBL" id="MDT9000795.1"/>
    </source>
</evidence>
<dbReference type="CDD" id="cd17546">
    <property type="entry name" value="REC_hyHK_CKI1_RcsC-like"/>
    <property type="match status" value="1"/>
</dbReference>
<evidence type="ECO:0000256" key="4">
    <source>
        <dbReference type="ARBA" id="ARBA00022475"/>
    </source>
</evidence>
<evidence type="ECO:0000256" key="6">
    <source>
        <dbReference type="ARBA" id="ARBA00022692"/>
    </source>
</evidence>
<accession>A0ABU3PDW2</accession>
<feature type="coiled-coil region" evidence="14">
    <location>
        <begin position="155"/>
        <end position="186"/>
    </location>
</feature>
<dbReference type="InterPro" id="IPR001789">
    <property type="entry name" value="Sig_transdc_resp-reg_receiver"/>
</dbReference>
<keyword evidence="4" id="KW-1003">Cell membrane</keyword>